<gene>
    <name evidence="2" type="ORF">A10D4_13118</name>
</gene>
<dbReference type="EMBL" id="AMRG01000028">
    <property type="protein sequence ID" value="EKE79259.1"/>
    <property type="molecule type" value="Genomic_DNA"/>
</dbReference>
<organism evidence="2 3">
    <name type="scientific">Idiomarina xiamenensis 10-D-4</name>
    <dbReference type="NCBI Taxonomy" id="740709"/>
    <lineage>
        <taxon>Bacteria</taxon>
        <taxon>Pseudomonadati</taxon>
        <taxon>Pseudomonadota</taxon>
        <taxon>Gammaproteobacteria</taxon>
        <taxon>Alteromonadales</taxon>
        <taxon>Idiomarinaceae</taxon>
        <taxon>Idiomarina</taxon>
    </lineage>
</organism>
<dbReference type="SUPFAM" id="SSF52540">
    <property type="entry name" value="P-loop containing nucleoside triphosphate hydrolases"/>
    <property type="match status" value="2"/>
</dbReference>
<dbReference type="OrthoDB" id="9795626at2"/>
<reference evidence="2 3" key="1">
    <citation type="journal article" date="2012" name="J. Bacteriol.">
        <title>Genome Sequence of Idiomarina xiamenensis Type Strain 10-D-4.</title>
        <authorList>
            <person name="Lai Q."/>
            <person name="Wang L."/>
            <person name="Wang W."/>
            <person name="Shao Z."/>
        </authorList>
    </citation>
    <scope>NUCLEOTIDE SEQUENCE [LARGE SCALE GENOMIC DNA]</scope>
    <source>
        <strain evidence="2 3">10-D-4</strain>
    </source>
</reference>
<evidence type="ECO:0000313" key="3">
    <source>
        <dbReference type="Proteomes" id="UP000014115"/>
    </source>
</evidence>
<proteinExistence type="predicted"/>
<dbReference type="eggNOG" id="COG1196">
    <property type="taxonomic scope" value="Bacteria"/>
</dbReference>
<comment type="caution">
    <text evidence="2">The sequence shown here is derived from an EMBL/GenBank/DDBJ whole genome shotgun (WGS) entry which is preliminary data.</text>
</comment>
<protein>
    <submittedName>
        <fullName evidence="2">Uncharacterized protein</fullName>
    </submittedName>
</protein>
<keyword evidence="3" id="KW-1185">Reference proteome</keyword>
<evidence type="ECO:0000313" key="2">
    <source>
        <dbReference type="EMBL" id="EKE79259.1"/>
    </source>
</evidence>
<feature type="coiled-coil region" evidence="1">
    <location>
        <begin position="195"/>
        <end position="258"/>
    </location>
</feature>
<accession>K2K8J7</accession>
<dbReference type="PANTHER" id="PTHR32114:SF2">
    <property type="entry name" value="ABC TRANSPORTER ABCH.3"/>
    <property type="match status" value="1"/>
</dbReference>
<dbReference type="STRING" id="740709.A10D4_13118"/>
<dbReference type="Gene3D" id="3.40.50.300">
    <property type="entry name" value="P-loop containing nucleotide triphosphate hydrolases"/>
    <property type="match status" value="2"/>
</dbReference>
<name>K2K8J7_9GAMM</name>
<dbReference type="PATRIC" id="fig|740709.3.peg.2639"/>
<dbReference type="InterPro" id="IPR027417">
    <property type="entry name" value="P-loop_NTPase"/>
</dbReference>
<dbReference type="Proteomes" id="UP000014115">
    <property type="component" value="Unassembled WGS sequence"/>
</dbReference>
<sequence>MIKFPVLRQIKIEDYQLYKNEKNESLDHNFDGGVHLVVGINGLGKTTLLNAIYRLMVGPKDPPKDGERTLGSSKNELTKWRRRKFFSNRVKDGALNATVEGVIEFGNSKIQIKRKLSNLDVLSLSVDGVSIDSSQEAYEEKVEELSGLPSFVDFFSVVKFLVFFLEDRSDLIWDQTSQFEMFRILFFDKESAKAAAKYRDEARSADSRYRNLKASVNKIKDQLDDLVSDETDINRKEYASSLARLSGVDERLRELEDELSENSYEITSTKLKIAQSRRDFDEYKYGLEESQHNLLSKYFPDLDETVKMLLSNLSSGGGCFVCGSKSNDSERIIDEAVRNKCCPVCHSNEQTQESTEKFVSNAERAEAEIERMRQKSLQCLSDYESQKEILEQLYDKQSKLLELVKSVSDERVACYRKVAAIEKTLPNEDSDTEELSKQLTSWQGMLRNYEDLRKENTSAYSKAIEHQTNHLYKKLELLKSKFEHYCSKLLAETVKLKLEHHEGPLGEGGKEKVRVPFFRVKMTSGVHTESPQLRESEEQVSESQREFIDLAFRLSLFDVVTETEGSPAMIVMETPEASLDSIFMHEISRLFRTFGQKQEGRNVFIASTNLNQSSMISSLLGVGYEPGHVEQNRRQRLLGAPGDPDGEEPVLYPIEAENREKHIINLLQLSAPNAALVNYRSYYEQLFNEAVYQSVDSGGGSS</sequence>
<dbReference type="PANTHER" id="PTHR32114">
    <property type="entry name" value="ABC TRANSPORTER ABCH.3"/>
    <property type="match status" value="1"/>
</dbReference>
<dbReference type="RefSeq" id="WP_008490064.1">
    <property type="nucleotide sequence ID" value="NZ_AMRG01000028.1"/>
</dbReference>
<feature type="coiled-coil region" evidence="1">
    <location>
        <begin position="348"/>
        <end position="400"/>
    </location>
</feature>
<evidence type="ECO:0000256" key="1">
    <source>
        <dbReference type="SAM" id="Coils"/>
    </source>
</evidence>
<keyword evidence="1" id="KW-0175">Coiled coil</keyword>
<dbReference type="AlphaFoldDB" id="K2K8J7"/>